<comment type="caution">
    <text evidence="2">The sequence shown here is derived from an EMBL/GenBank/DDBJ whole genome shotgun (WGS) entry which is preliminary data.</text>
</comment>
<dbReference type="EMBL" id="NBNE01000001">
    <property type="protein sequence ID" value="OWZ24824.1"/>
    <property type="molecule type" value="Genomic_DNA"/>
</dbReference>
<sequence length="124" mass="13724">MDNYYTSVQLLQELRLKGLYARGTIRANSKHFPAHSILPKKDCTRGDYRQAVARDHSMLAASWCDDNVVNMISNADSTAITSVARCVLHTTTPICKGLIDLIKLEDDSLFLTGTPTGVGTKSWH</sequence>
<dbReference type="PANTHER" id="PTHR46599">
    <property type="entry name" value="PIGGYBAC TRANSPOSABLE ELEMENT-DERIVED PROTEIN 4"/>
    <property type="match status" value="1"/>
</dbReference>
<dbReference type="OrthoDB" id="126335at2759"/>
<keyword evidence="3" id="KW-1185">Reference proteome</keyword>
<dbReference type="PANTHER" id="PTHR46599:SF3">
    <property type="entry name" value="PIGGYBAC TRANSPOSABLE ELEMENT-DERIVED PROTEIN 4"/>
    <property type="match status" value="1"/>
</dbReference>
<organism evidence="2 3">
    <name type="scientific">Phytophthora megakarya</name>
    <dbReference type="NCBI Taxonomy" id="4795"/>
    <lineage>
        <taxon>Eukaryota</taxon>
        <taxon>Sar</taxon>
        <taxon>Stramenopiles</taxon>
        <taxon>Oomycota</taxon>
        <taxon>Peronosporomycetes</taxon>
        <taxon>Peronosporales</taxon>
        <taxon>Peronosporaceae</taxon>
        <taxon>Phytophthora</taxon>
    </lineage>
</organism>
<evidence type="ECO:0000313" key="3">
    <source>
        <dbReference type="Proteomes" id="UP000198211"/>
    </source>
</evidence>
<dbReference type="InterPro" id="IPR029526">
    <property type="entry name" value="PGBD"/>
</dbReference>
<dbReference type="STRING" id="4795.A0A225X405"/>
<dbReference type="Proteomes" id="UP000198211">
    <property type="component" value="Unassembled WGS sequence"/>
</dbReference>
<dbReference type="Pfam" id="PF13843">
    <property type="entry name" value="DDE_Tnp_1_7"/>
    <property type="match status" value="1"/>
</dbReference>
<evidence type="ECO:0000313" key="2">
    <source>
        <dbReference type="EMBL" id="OWZ24824.1"/>
    </source>
</evidence>
<protein>
    <submittedName>
        <fullName evidence="2">Transposase</fullName>
    </submittedName>
</protein>
<proteinExistence type="predicted"/>
<feature type="domain" description="PiggyBac transposable element-derived protein" evidence="1">
    <location>
        <begin position="1"/>
        <end position="82"/>
    </location>
</feature>
<accession>A0A225X405</accession>
<name>A0A225X405_9STRA</name>
<reference evidence="3" key="1">
    <citation type="submission" date="2017-03" db="EMBL/GenBank/DDBJ databases">
        <title>Phytopthora megakarya and P. palmivora, two closely related causual agents of cacao black pod achieved similar genome size and gene model numbers by different mechanisms.</title>
        <authorList>
            <person name="Ali S."/>
            <person name="Shao J."/>
            <person name="Larry D.J."/>
            <person name="Kronmiller B."/>
            <person name="Shen D."/>
            <person name="Strem M.D."/>
            <person name="Melnick R.L."/>
            <person name="Guiltinan M.J."/>
            <person name="Tyler B.M."/>
            <person name="Meinhardt L.W."/>
            <person name="Bailey B.A."/>
        </authorList>
    </citation>
    <scope>NUCLEOTIDE SEQUENCE [LARGE SCALE GENOMIC DNA]</scope>
    <source>
        <strain evidence="3">zdho120</strain>
    </source>
</reference>
<gene>
    <name evidence="2" type="ORF">PHMEG_0002</name>
</gene>
<evidence type="ECO:0000259" key="1">
    <source>
        <dbReference type="Pfam" id="PF13843"/>
    </source>
</evidence>
<dbReference type="AlphaFoldDB" id="A0A225X405"/>